<evidence type="ECO:0000313" key="3">
    <source>
        <dbReference type="Proteomes" id="UP001465755"/>
    </source>
</evidence>
<comment type="caution">
    <text evidence="2">The sequence shown here is derived from an EMBL/GenBank/DDBJ whole genome shotgun (WGS) entry which is preliminary data.</text>
</comment>
<protein>
    <submittedName>
        <fullName evidence="2">Uncharacterized protein</fullName>
    </submittedName>
</protein>
<sequence>MQHFRPDDETQRKLDILSELRPNVPVSYWCNSMLECFPTKRRTQCIILHVFAITVTEPTGVPCSICGPGCSGKCLEVNVPKVSHMSTMEDARNWLKLIDGNASVEQALSQLLPSAPDSGKAVVKSSGMKTSSTSSGRKPLFCHGAEQR</sequence>
<feature type="region of interest" description="Disordered" evidence="1">
    <location>
        <begin position="117"/>
        <end position="148"/>
    </location>
</feature>
<name>A0AAW1NS90_9CHLO</name>
<evidence type="ECO:0000256" key="1">
    <source>
        <dbReference type="SAM" id="MobiDB-lite"/>
    </source>
</evidence>
<reference evidence="2 3" key="1">
    <citation type="journal article" date="2024" name="Nat. Commun.">
        <title>Phylogenomics reveals the evolutionary origins of lichenization in chlorophyte algae.</title>
        <authorList>
            <person name="Puginier C."/>
            <person name="Libourel C."/>
            <person name="Otte J."/>
            <person name="Skaloud P."/>
            <person name="Haon M."/>
            <person name="Grisel S."/>
            <person name="Petersen M."/>
            <person name="Berrin J.G."/>
            <person name="Delaux P.M."/>
            <person name="Dal Grande F."/>
            <person name="Keller J."/>
        </authorList>
    </citation>
    <scope>NUCLEOTIDE SEQUENCE [LARGE SCALE GENOMIC DNA]</scope>
    <source>
        <strain evidence="2 3">SAG 2036</strain>
    </source>
</reference>
<gene>
    <name evidence="2" type="ORF">WJX73_010534</name>
</gene>
<dbReference type="EMBL" id="JALJOQ010000115">
    <property type="protein sequence ID" value="KAK9796656.1"/>
    <property type="molecule type" value="Genomic_DNA"/>
</dbReference>
<proteinExistence type="predicted"/>
<dbReference type="Proteomes" id="UP001465755">
    <property type="component" value="Unassembled WGS sequence"/>
</dbReference>
<organism evidence="2 3">
    <name type="scientific">Symbiochloris irregularis</name>
    <dbReference type="NCBI Taxonomy" id="706552"/>
    <lineage>
        <taxon>Eukaryota</taxon>
        <taxon>Viridiplantae</taxon>
        <taxon>Chlorophyta</taxon>
        <taxon>core chlorophytes</taxon>
        <taxon>Trebouxiophyceae</taxon>
        <taxon>Trebouxiales</taxon>
        <taxon>Trebouxiaceae</taxon>
        <taxon>Symbiochloris</taxon>
    </lineage>
</organism>
<evidence type="ECO:0000313" key="2">
    <source>
        <dbReference type="EMBL" id="KAK9796656.1"/>
    </source>
</evidence>
<dbReference type="AlphaFoldDB" id="A0AAW1NS90"/>
<accession>A0AAW1NS90</accession>
<keyword evidence="3" id="KW-1185">Reference proteome</keyword>
<feature type="compositionally biased region" description="Low complexity" evidence="1">
    <location>
        <begin position="122"/>
        <end position="136"/>
    </location>
</feature>